<reference evidence="2 3" key="1">
    <citation type="journal article" date="2023" name="Plants (Basel)">
        <title>Bridging the Gap: Combining Genomics and Transcriptomics Approaches to Understand Stylosanthes scabra, an Orphan Legume from the Brazilian Caatinga.</title>
        <authorList>
            <person name="Ferreira-Neto J.R.C."/>
            <person name="da Silva M.D."/>
            <person name="Binneck E."/>
            <person name="de Melo N.F."/>
            <person name="da Silva R.H."/>
            <person name="de Melo A.L.T.M."/>
            <person name="Pandolfi V."/>
            <person name="Bustamante F.O."/>
            <person name="Brasileiro-Vidal A.C."/>
            <person name="Benko-Iseppon A.M."/>
        </authorList>
    </citation>
    <scope>NUCLEOTIDE SEQUENCE [LARGE SCALE GENOMIC DNA]</scope>
    <source>
        <tissue evidence="2">Leaves</tissue>
    </source>
</reference>
<gene>
    <name evidence="2" type="ORF">PIB30_030288</name>
</gene>
<protein>
    <submittedName>
        <fullName evidence="2">Uncharacterized protein</fullName>
    </submittedName>
</protein>
<comment type="caution">
    <text evidence="2">The sequence shown here is derived from an EMBL/GenBank/DDBJ whole genome shotgun (WGS) entry which is preliminary data.</text>
</comment>
<accession>A0ABU6QB07</accession>
<feature type="compositionally biased region" description="Polar residues" evidence="1">
    <location>
        <begin position="147"/>
        <end position="157"/>
    </location>
</feature>
<sequence length="210" mass="22137">MGAVGMLNFGGNVQSTNTFLSASKGKDIVSTTYFDKALFDVVAPNSPEEEGHIQPSSLGVSAGGLNKDPEFSVGNPKLPVNAGSGEASNAPGSSVLPTFNELDYESVMAGLFSSAPPSNSNSRVARAEGAVVDTSWMLNLSTLNQGAQCGRNQTAQRASRKRRAPSAMEATIPTIPRAFPMVFRPTMEMGLTKNQCKLAAYVFGENLDIK</sequence>
<dbReference type="Proteomes" id="UP001341840">
    <property type="component" value="Unassembled WGS sequence"/>
</dbReference>
<name>A0ABU6QB07_9FABA</name>
<feature type="region of interest" description="Disordered" evidence="1">
    <location>
        <begin position="147"/>
        <end position="167"/>
    </location>
</feature>
<evidence type="ECO:0000313" key="2">
    <source>
        <dbReference type="EMBL" id="MED6109074.1"/>
    </source>
</evidence>
<feature type="region of interest" description="Disordered" evidence="1">
    <location>
        <begin position="46"/>
        <end position="92"/>
    </location>
</feature>
<keyword evidence="3" id="KW-1185">Reference proteome</keyword>
<evidence type="ECO:0000313" key="3">
    <source>
        <dbReference type="Proteomes" id="UP001341840"/>
    </source>
</evidence>
<dbReference type="EMBL" id="JASCZI010000126">
    <property type="protein sequence ID" value="MED6109074.1"/>
    <property type="molecule type" value="Genomic_DNA"/>
</dbReference>
<organism evidence="2 3">
    <name type="scientific">Stylosanthes scabra</name>
    <dbReference type="NCBI Taxonomy" id="79078"/>
    <lineage>
        <taxon>Eukaryota</taxon>
        <taxon>Viridiplantae</taxon>
        <taxon>Streptophyta</taxon>
        <taxon>Embryophyta</taxon>
        <taxon>Tracheophyta</taxon>
        <taxon>Spermatophyta</taxon>
        <taxon>Magnoliopsida</taxon>
        <taxon>eudicotyledons</taxon>
        <taxon>Gunneridae</taxon>
        <taxon>Pentapetalae</taxon>
        <taxon>rosids</taxon>
        <taxon>fabids</taxon>
        <taxon>Fabales</taxon>
        <taxon>Fabaceae</taxon>
        <taxon>Papilionoideae</taxon>
        <taxon>50 kb inversion clade</taxon>
        <taxon>dalbergioids sensu lato</taxon>
        <taxon>Dalbergieae</taxon>
        <taxon>Pterocarpus clade</taxon>
        <taxon>Stylosanthes</taxon>
    </lineage>
</organism>
<proteinExistence type="predicted"/>
<evidence type="ECO:0000256" key="1">
    <source>
        <dbReference type="SAM" id="MobiDB-lite"/>
    </source>
</evidence>